<organism evidence="1 2">
    <name type="scientific">Symbiodinium necroappetens</name>
    <dbReference type="NCBI Taxonomy" id="1628268"/>
    <lineage>
        <taxon>Eukaryota</taxon>
        <taxon>Sar</taxon>
        <taxon>Alveolata</taxon>
        <taxon>Dinophyceae</taxon>
        <taxon>Suessiales</taxon>
        <taxon>Symbiodiniaceae</taxon>
        <taxon>Symbiodinium</taxon>
    </lineage>
</organism>
<sequence>LQELRVLCGEKGELRVNTWRAPLRSSAGSLSAVCRSYDEYVSAREKTPTEPLKAPTELEARFVVAVPSWSLEGLPDAESCREVLQHSDEMLQKQMALRHSVSYVLGLGSSTASEAEAMRLLSLFTSQGAEALAEDAFGAARDREEVPQSKEEWAFRRVAGGPDGYRGLIPGEVFSRVLSEMMLWLGCVSMRTAAAALRQGTAEE</sequence>
<name>A0A812WQH7_9DINO</name>
<protein>
    <submittedName>
        <fullName evidence="1">Uncharacterized protein</fullName>
    </submittedName>
</protein>
<dbReference type="AlphaFoldDB" id="A0A812WQH7"/>
<evidence type="ECO:0000313" key="1">
    <source>
        <dbReference type="EMBL" id="CAE7695852.1"/>
    </source>
</evidence>
<keyword evidence="2" id="KW-1185">Reference proteome</keyword>
<evidence type="ECO:0000313" key="2">
    <source>
        <dbReference type="Proteomes" id="UP000601435"/>
    </source>
</evidence>
<comment type="caution">
    <text evidence="1">The sequence shown here is derived from an EMBL/GenBank/DDBJ whole genome shotgun (WGS) entry which is preliminary data.</text>
</comment>
<gene>
    <name evidence="1" type="ORF">SNEC2469_LOCUS20050</name>
</gene>
<feature type="non-terminal residue" evidence="1">
    <location>
        <position position="1"/>
    </location>
</feature>
<dbReference type="Proteomes" id="UP000601435">
    <property type="component" value="Unassembled WGS sequence"/>
</dbReference>
<accession>A0A812WQH7</accession>
<dbReference type="EMBL" id="CAJNJA010034642">
    <property type="protein sequence ID" value="CAE7695852.1"/>
    <property type="molecule type" value="Genomic_DNA"/>
</dbReference>
<reference evidence="1" key="1">
    <citation type="submission" date="2021-02" db="EMBL/GenBank/DDBJ databases">
        <authorList>
            <person name="Dougan E. K."/>
            <person name="Rhodes N."/>
            <person name="Thang M."/>
            <person name="Chan C."/>
        </authorList>
    </citation>
    <scope>NUCLEOTIDE SEQUENCE</scope>
</reference>
<proteinExistence type="predicted"/>
<dbReference type="OrthoDB" id="408373at2759"/>
<feature type="non-terminal residue" evidence="1">
    <location>
        <position position="204"/>
    </location>
</feature>